<organism evidence="6 7">
    <name type="scientific">Pseudoalteromonas spongiae</name>
    <dbReference type="NCBI Taxonomy" id="298657"/>
    <lineage>
        <taxon>Bacteria</taxon>
        <taxon>Pseudomonadati</taxon>
        <taxon>Pseudomonadota</taxon>
        <taxon>Gammaproteobacteria</taxon>
        <taxon>Alteromonadales</taxon>
        <taxon>Pseudoalteromonadaceae</taxon>
        <taxon>Pseudoalteromonas</taxon>
    </lineage>
</organism>
<dbReference type="PROSITE" id="PS50931">
    <property type="entry name" value="HTH_LYSR"/>
    <property type="match status" value="1"/>
</dbReference>
<dbReference type="PANTHER" id="PTHR30126:SF21">
    <property type="entry name" value="TRANSCRIPTIONAL REGULATOR-RELATED"/>
    <property type="match status" value="1"/>
</dbReference>
<keyword evidence="2" id="KW-0805">Transcription regulation</keyword>
<keyword evidence="7" id="KW-1185">Reference proteome</keyword>
<dbReference type="SUPFAM" id="SSF53850">
    <property type="entry name" value="Periplasmic binding protein-like II"/>
    <property type="match status" value="1"/>
</dbReference>
<evidence type="ECO:0000256" key="2">
    <source>
        <dbReference type="ARBA" id="ARBA00023015"/>
    </source>
</evidence>
<comment type="similarity">
    <text evidence="1">Belongs to the LysR transcriptional regulatory family.</text>
</comment>
<protein>
    <submittedName>
        <fullName evidence="6">LysR family transcriptional regulator</fullName>
    </submittedName>
</protein>
<dbReference type="RefSeq" id="WP_336436604.1">
    <property type="nucleotide sequence ID" value="NZ_JBAWKS010000002.1"/>
</dbReference>
<dbReference type="SUPFAM" id="SSF46785">
    <property type="entry name" value="Winged helix' DNA-binding domain"/>
    <property type="match status" value="1"/>
</dbReference>
<dbReference type="InterPro" id="IPR036388">
    <property type="entry name" value="WH-like_DNA-bd_sf"/>
</dbReference>
<gene>
    <name evidence="6" type="ORF">WAE96_18425</name>
</gene>
<dbReference type="Gene3D" id="1.10.10.10">
    <property type="entry name" value="Winged helix-like DNA-binding domain superfamily/Winged helix DNA-binding domain"/>
    <property type="match status" value="1"/>
</dbReference>
<dbReference type="PANTHER" id="PTHR30126">
    <property type="entry name" value="HTH-TYPE TRANSCRIPTIONAL REGULATOR"/>
    <property type="match status" value="1"/>
</dbReference>
<evidence type="ECO:0000256" key="4">
    <source>
        <dbReference type="ARBA" id="ARBA00023163"/>
    </source>
</evidence>
<reference evidence="6 7" key="1">
    <citation type="submission" date="2023-12" db="EMBL/GenBank/DDBJ databases">
        <title>Friends and Foes: Symbiotic and Algicidal bacterial influence on Karenia brevis blooms.</title>
        <authorList>
            <person name="Fei C."/>
            <person name="Mohamed A.R."/>
            <person name="Booker A."/>
            <person name="Arshad M."/>
            <person name="Klass S."/>
            <person name="Ahn S."/>
            <person name="Gilbert P.M."/>
            <person name="Heil C.A."/>
            <person name="Martinez J.M."/>
            <person name="Amin S.A."/>
        </authorList>
    </citation>
    <scope>NUCLEOTIDE SEQUENCE [LARGE SCALE GENOMIC DNA]</scope>
    <source>
        <strain evidence="6 7">CE15</strain>
    </source>
</reference>
<evidence type="ECO:0000313" key="6">
    <source>
        <dbReference type="EMBL" id="MEI4551659.1"/>
    </source>
</evidence>
<dbReference type="InterPro" id="IPR036390">
    <property type="entry name" value="WH_DNA-bd_sf"/>
</dbReference>
<sequence length="275" mass="30492">MDIKVFKTFIAVAENRHFGKASEQLYITQAAVSARIKQLEEFYATPLFIRDKNNLSLTPAGNALLPYAHLVIEQIAQSKAMVGLASEQKTVFNIAATPNVWDAYLCSRINEMNTVFDSVVVGTEISVREAIQRKLDDKSLQLAFLTDPIKDSDFINTHVGDFDISLVGSCAEFSETCDNYIYVDWGITFAKEHAAQHKVQPSHRTSAATIALDLMLANGGFAYLPSDLVKPYIVEGRLFNIDSAMQLKRAVYLSYKKSAPHSALTDELCNLLANS</sequence>
<evidence type="ECO:0000259" key="5">
    <source>
        <dbReference type="PROSITE" id="PS50931"/>
    </source>
</evidence>
<accession>A0ABU8EXE7</accession>
<dbReference type="PRINTS" id="PR00039">
    <property type="entry name" value="HTHLYSR"/>
</dbReference>
<evidence type="ECO:0000256" key="1">
    <source>
        <dbReference type="ARBA" id="ARBA00009437"/>
    </source>
</evidence>
<comment type="caution">
    <text evidence="6">The sequence shown here is derived from an EMBL/GenBank/DDBJ whole genome shotgun (WGS) entry which is preliminary data.</text>
</comment>
<feature type="domain" description="HTH lysR-type" evidence="5">
    <location>
        <begin position="1"/>
        <end position="58"/>
    </location>
</feature>
<dbReference type="InterPro" id="IPR005119">
    <property type="entry name" value="LysR_subst-bd"/>
</dbReference>
<evidence type="ECO:0000313" key="7">
    <source>
        <dbReference type="Proteomes" id="UP001382455"/>
    </source>
</evidence>
<dbReference type="Pfam" id="PF00126">
    <property type="entry name" value="HTH_1"/>
    <property type="match status" value="1"/>
</dbReference>
<dbReference type="Pfam" id="PF03466">
    <property type="entry name" value="LysR_substrate"/>
    <property type="match status" value="1"/>
</dbReference>
<dbReference type="Gene3D" id="3.40.190.290">
    <property type="match status" value="1"/>
</dbReference>
<keyword evidence="3" id="KW-0238">DNA-binding</keyword>
<keyword evidence="4" id="KW-0804">Transcription</keyword>
<name>A0ABU8EXE7_9GAMM</name>
<evidence type="ECO:0000256" key="3">
    <source>
        <dbReference type="ARBA" id="ARBA00023125"/>
    </source>
</evidence>
<dbReference type="Proteomes" id="UP001382455">
    <property type="component" value="Unassembled WGS sequence"/>
</dbReference>
<dbReference type="InterPro" id="IPR000847">
    <property type="entry name" value="LysR_HTH_N"/>
</dbReference>
<proteinExistence type="inferred from homology"/>
<dbReference type="EMBL" id="JBAWKS010000002">
    <property type="protein sequence ID" value="MEI4551659.1"/>
    <property type="molecule type" value="Genomic_DNA"/>
</dbReference>